<dbReference type="EMBL" id="CP061172">
    <property type="protein sequence ID" value="QNR65489.1"/>
    <property type="molecule type" value="Genomic_DNA"/>
</dbReference>
<accession>A0A7H0Y331</accession>
<reference evidence="1 2" key="1">
    <citation type="submission" date="2020-09" db="EMBL/GenBank/DDBJ databases">
        <title>Characterization of Paenibacillus peoriae strain ZF390 with broad-spectrum antimicrobial activity as a potential biocontrol agent.</title>
        <authorList>
            <person name="Li L."/>
            <person name="Zhao Y."/>
            <person name="Li B."/>
            <person name="Xie X."/>
        </authorList>
    </citation>
    <scope>NUCLEOTIDE SEQUENCE [LARGE SCALE GENOMIC DNA]</scope>
    <source>
        <strain evidence="1 2">ZF390</strain>
    </source>
</reference>
<dbReference type="RefSeq" id="WP_190297385.1">
    <property type="nucleotide sequence ID" value="NZ_CP061172.1"/>
</dbReference>
<name>A0A7H0Y331_9BACL</name>
<protein>
    <submittedName>
        <fullName evidence="1">Uncharacterized protein</fullName>
    </submittedName>
</protein>
<dbReference type="AlphaFoldDB" id="A0A7H0Y331"/>
<evidence type="ECO:0000313" key="2">
    <source>
        <dbReference type="Proteomes" id="UP000516384"/>
    </source>
</evidence>
<gene>
    <name evidence="1" type="ORF">IAQ67_16515</name>
</gene>
<dbReference type="Proteomes" id="UP000516384">
    <property type="component" value="Chromosome"/>
</dbReference>
<proteinExistence type="predicted"/>
<evidence type="ECO:0000313" key="1">
    <source>
        <dbReference type="EMBL" id="QNR65489.1"/>
    </source>
</evidence>
<organism evidence="1 2">
    <name type="scientific">Paenibacillus peoriae</name>
    <dbReference type="NCBI Taxonomy" id="59893"/>
    <lineage>
        <taxon>Bacteria</taxon>
        <taxon>Bacillati</taxon>
        <taxon>Bacillota</taxon>
        <taxon>Bacilli</taxon>
        <taxon>Bacillales</taxon>
        <taxon>Paenibacillaceae</taxon>
        <taxon>Paenibacillus</taxon>
    </lineage>
</organism>
<sequence>MKQKVKPIRPTVVNLATDDYDEFNRYAKSTEKTKSVGMDRMREMMKQHKSSKLQVANEYDYIKLSDKPQLKYTHSTDGAKYSSPYDLEVRLVNNGIAIKTDFDVDIVFTFDEIESLYKFKEESMNVNNTGRKVTYANWLEIQNGIYYINNTETEKEIMKRVQSELKNHVRSKKRR</sequence>